<evidence type="ECO:0008006" key="4">
    <source>
        <dbReference type="Google" id="ProtNLM"/>
    </source>
</evidence>
<dbReference type="AlphaFoldDB" id="A0AAP0DW30"/>
<dbReference type="Proteomes" id="UP001420932">
    <property type="component" value="Unassembled WGS sequence"/>
</dbReference>
<dbReference type="Gene3D" id="3.30.200.20">
    <property type="entry name" value="Phosphorylase Kinase, domain 1"/>
    <property type="match status" value="1"/>
</dbReference>
<dbReference type="PANTHER" id="PTHR47976">
    <property type="entry name" value="G-TYPE LECTIN S-RECEPTOR-LIKE SERINE/THREONINE-PROTEIN KINASE SD2-5"/>
    <property type="match status" value="1"/>
</dbReference>
<dbReference type="InterPro" id="IPR051343">
    <property type="entry name" value="G-type_lectin_kinases/EP1-like"/>
</dbReference>
<keyword evidence="1" id="KW-0732">Signal</keyword>
<sequence>MSFGSAQEISLRSFQYEELEQATNGFKEEVGRGAFGTVFKGETECAVEYVVNKYSKWIKLTTVEDIMLLYISA</sequence>
<evidence type="ECO:0000313" key="3">
    <source>
        <dbReference type="Proteomes" id="UP001420932"/>
    </source>
</evidence>
<comment type="caution">
    <text evidence="2">The sequence shown here is derived from an EMBL/GenBank/DDBJ whole genome shotgun (WGS) entry which is preliminary data.</text>
</comment>
<protein>
    <recommendedName>
        <fullName evidence="4">Protein kinase domain-containing protein</fullName>
    </recommendedName>
</protein>
<keyword evidence="3" id="KW-1185">Reference proteome</keyword>
<organism evidence="2 3">
    <name type="scientific">Stephania yunnanensis</name>
    <dbReference type="NCBI Taxonomy" id="152371"/>
    <lineage>
        <taxon>Eukaryota</taxon>
        <taxon>Viridiplantae</taxon>
        <taxon>Streptophyta</taxon>
        <taxon>Embryophyta</taxon>
        <taxon>Tracheophyta</taxon>
        <taxon>Spermatophyta</taxon>
        <taxon>Magnoliopsida</taxon>
        <taxon>Ranunculales</taxon>
        <taxon>Menispermaceae</taxon>
        <taxon>Menispermoideae</taxon>
        <taxon>Cissampelideae</taxon>
        <taxon>Stephania</taxon>
    </lineage>
</organism>
<dbReference type="InterPro" id="IPR011009">
    <property type="entry name" value="Kinase-like_dom_sf"/>
</dbReference>
<dbReference type="PANTHER" id="PTHR47976:SF115">
    <property type="entry name" value="RECEPTOR-LIKE SERINE_THREONINE-PROTEIN KINASE"/>
    <property type="match status" value="1"/>
</dbReference>
<name>A0AAP0DW30_9MAGN</name>
<dbReference type="EMBL" id="JBBNAF010000037">
    <property type="protein sequence ID" value="KAK9082121.1"/>
    <property type="molecule type" value="Genomic_DNA"/>
</dbReference>
<reference evidence="2 3" key="1">
    <citation type="submission" date="2024-01" db="EMBL/GenBank/DDBJ databases">
        <title>Genome assemblies of Stephania.</title>
        <authorList>
            <person name="Yang L."/>
        </authorList>
    </citation>
    <scope>NUCLEOTIDE SEQUENCE [LARGE SCALE GENOMIC DNA]</scope>
    <source>
        <strain evidence="2">YNDBR</strain>
        <tissue evidence="2">Leaf</tissue>
    </source>
</reference>
<evidence type="ECO:0000256" key="1">
    <source>
        <dbReference type="ARBA" id="ARBA00022729"/>
    </source>
</evidence>
<accession>A0AAP0DW30</accession>
<gene>
    <name evidence="2" type="ORF">Syun_031521</name>
</gene>
<dbReference type="SUPFAM" id="SSF56112">
    <property type="entry name" value="Protein kinase-like (PK-like)"/>
    <property type="match status" value="1"/>
</dbReference>
<proteinExistence type="predicted"/>
<evidence type="ECO:0000313" key="2">
    <source>
        <dbReference type="EMBL" id="KAK9082121.1"/>
    </source>
</evidence>